<dbReference type="OMA" id="CDEFEHI"/>
<dbReference type="FunFam" id="1.10.238.10:FF:000416">
    <property type="entry name" value="Aralar1, isoform F"/>
    <property type="match status" value="1"/>
</dbReference>
<comment type="similarity">
    <text evidence="13">Belongs to the MICU1 family. MICU1 subfamily.</text>
</comment>
<keyword evidence="9" id="KW-0809">Transit peptide</keyword>
<evidence type="ECO:0000313" key="15">
    <source>
        <dbReference type="EMBL" id="OXA52201.1"/>
    </source>
</evidence>
<dbReference type="SUPFAM" id="SSF47473">
    <property type="entry name" value="EF-hand"/>
    <property type="match status" value="1"/>
</dbReference>
<dbReference type="GO" id="GO:0051560">
    <property type="term" value="P:mitochondrial calcium ion homeostasis"/>
    <property type="evidence" value="ECO:0007669"/>
    <property type="project" value="TreeGrafter"/>
</dbReference>
<evidence type="ECO:0000256" key="5">
    <source>
        <dbReference type="ARBA" id="ARBA00022723"/>
    </source>
</evidence>
<dbReference type="InterPro" id="IPR002048">
    <property type="entry name" value="EF_hand_dom"/>
</dbReference>
<dbReference type="Pfam" id="PF13202">
    <property type="entry name" value="EF-hand_5"/>
    <property type="match status" value="1"/>
</dbReference>
<keyword evidence="6" id="KW-0677">Repeat</keyword>
<evidence type="ECO:0000256" key="8">
    <source>
        <dbReference type="ARBA" id="ARBA00022837"/>
    </source>
</evidence>
<reference evidence="15 16" key="1">
    <citation type="submission" date="2015-12" db="EMBL/GenBank/DDBJ databases">
        <title>The genome of Folsomia candida.</title>
        <authorList>
            <person name="Faddeeva A."/>
            <person name="Derks M.F."/>
            <person name="Anvar Y."/>
            <person name="Smit S."/>
            <person name="Van Straalen N."/>
            <person name="Roelofs D."/>
        </authorList>
    </citation>
    <scope>NUCLEOTIDE SEQUENCE [LARGE SCALE GENOMIC DNA]</scope>
    <source>
        <strain evidence="15 16">VU population</strain>
        <tissue evidence="15">Whole body</tissue>
    </source>
</reference>
<comment type="caution">
    <text evidence="15">The sequence shown here is derived from an EMBL/GenBank/DDBJ whole genome shotgun (WGS) entry which is preliminary data.</text>
</comment>
<evidence type="ECO:0000256" key="11">
    <source>
        <dbReference type="ARBA" id="ARBA00023128"/>
    </source>
</evidence>
<dbReference type="GO" id="GO:0036444">
    <property type="term" value="P:calcium import into the mitochondrion"/>
    <property type="evidence" value="ECO:0007669"/>
    <property type="project" value="TreeGrafter"/>
</dbReference>
<evidence type="ECO:0000313" key="16">
    <source>
        <dbReference type="Proteomes" id="UP000198287"/>
    </source>
</evidence>
<evidence type="ECO:0000259" key="14">
    <source>
        <dbReference type="PROSITE" id="PS50222"/>
    </source>
</evidence>
<keyword evidence="16" id="KW-1185">Reference proteome</keyword>
<evidence type="ECO:0000256" key="6">
    <source>
        <dbReference type="ARBA" id="ARBA00022737"/>
    </source>
</evidence>
<organism evidence="15 16">
    <name type="scientific">Folsomia candida</name>
    <name type="common">Springtail</name>
    <dbReference type="NCBI Taxonomy" id="158441"/>
    <lineage>
        <taxon>Eukaryota</taxon>
        <taxon>Metazoa</taxon>
        <taxon>Ecdysozoa</taxon>
        <taxon>Arthropoda</taxon>
        <taxon>Hexapoda</taxon>
        <taxon>Collembola</taxon>
        <taxon>Entomobryomorpha</taxon>
        <taxon>Isotomoidea</taxon>
        <taxon>Isotomidae</taxon>
        <taxon>Proisotominae</taxon>
        <taxon>Folsomia</taxon>
    </lineage>
</organism>
<dbReference type="InterPro" id="IPR011992">
    <property type="entry name" value="EF-hand-dom_pair"/>
</dbReference>
<evidence type="ECO:0000256" key="1">
    <source>
        <dbReference type="ARBA" id="ARBA00004273"/>
    </source>
</evidence>
<dbReference type="AlphaFoldDB" id="A0A226E5P9"/>
<dbReference type="GO" id="GO:0005509">
    <property type="term" value="F:calcium ion binding"/>
    <property type="evidence" value="ECO:0007669"/>
    <property type="project" value="InterPro"/>
</dbReference>
<dbReference type="InterPro" id="IPR018247">
    <property type="entry name" value="EF_Hand_1_Ca_BS"/>
</dbReference>
<dbReference type="Pfam" id="PF00036">
    <property type="entry name" value="EF-hand_1"/>
    <property type="match status" value="1"/>
</dbReference>
<keyword evidence="11" id="KW-0496">Mitochondrion</keyword>
<dbReference type="PROSITE" id="PS00018">
    <property type="entry name" value="EF_HAND_1"/>
    <property type="match status" value="1"/>
</dbReference>
<dbReference type="OrthoDB" id="2161at2759"/>
<dbReference type="GO" id="GO:1990246">
    <property type="term" value="C:uniplex complex"/>
    <property type="evidence" value="ECO:0007669"/>
    <property type="project" value="TreeGrafter"/>
</dbReference>
<name>A0A226E5P9_FOLCA</name>
<evidence type="ECO:0000256" key="7">
    <source>
        <dbReference type="ARBA" id="ARBA00022792"/>
    </source>
</evidence>
<dbReference type="Gene3D" id="1.10.238.10">
    <property type="entry name" value="EF-hand"/>
    <property type="match status" value="1"/>
</dbReference>
<dbReference type="EMBL" id="LNIX01000007">
    <property type="protein sequence ID" value="OXA52201.1"/>
    <property type="molecule type" value="Genomic_DNA"/>
</dbReference>
<dbReference type="GO" id="GO:0005758">
    <property type="term" value="C:mitochondrial intermembrane space"/>
    <property type="evidence" value="ECO:0007669"/>
    <property type="project" value="UniProtKB-SubCell"/>
</dbReference>
<evidence type="ECO:0000256" key="4">
    <source>
        <dbReference type="ARBA" id="ARBA00022568"/>
    </source>
</evidence>
<keyword evidence="7" id="KW-0999">Mitochondrion inner membrane</keyword>
<dbReference type="InterPro" id="IPR039800">
    <property type="entry name" value="MICU1/2/3"/>
</dbReference>
<comment type="subcellular location">
    <subcellularLocation>
        <location evidence="1">Mitochondrion inner membrane</location>
    </subcellularLocation>
    <subcellularLocation>
        <location evidence="2">Mitochondrion intermembrane space</location>
    </subcellularLocation>
</comment>
<accession>A0A226E5P9</accession>
<keyword evidence="4" id="KW-0109">Calcium transport</keyword>
<evidence type="ECO:0000256" key="3">
    <source>
        <dbReference type="ARBA" id="ARBA00022448"/>
    </source>
</evidence>
<evidence type="ECO:0000256" key="2">
    <source>
        <dbReference type="ARBA" id="ARBA00004569"/>
    </source>
</evidence>
<gene>
    <name evidence="15" type="ORF">Fcan01_13487</name>
</gene>
<keyword evidence="10" id="KW-0406">Ion transport</keyword>
<keyword evidence="3" id="KW-0813">Transport</keyword>
<dbReference type="PANTHER" id="PTHR12294">
    <property type="entry name" value="EF HAND DOMAIN FAMILY A1,A2-RELATED"/>
    <property type="match status" value="1"/>
</dbReference>
<keyword evidence="5" id="KW-0479">Metal-binding</keyword>
<evidence type="ECO:0000256" key="13">
    <source>
        <dbReference type="ARBA" id="ARBA00038333"/>
    </source>
</evidence>
<evidence type="ECO:0000256" key="12">
    <source>
        <dbReference type="ARBA" id="ARBA00023136"/>
    </source>
</evidence>
<evidence type="ECO:0000256" key="10">
    <source>
        <dbReference type="ARBA" id="ARBA00023065"/>
    </source>
</evidence>
<feature type="domain" description="EF-hand" evidence="14">
    <location>
        <begin position="94"/>
        <end position="129"/>
    </location>
</feature>
<evidence type="ECO:0000256" key="9">
    <source>
        <dbReference type="ARBA" id="ARBA00022946"/>
    </source>
</evidence>
<sequence length="142" mass="16395">MFGMQSNPSWGSQHIFQRAKTEDLKHIFYKYASTKVDDEWFMSSEDFIRKFLGLYNTEDYAPDSLKILVGIIDTSKDGLISFKEFQAFEALLCVPDALYNTAFRLFDKNGNGLVSCDEFEHIIGQTTLQKEIPFDLNGHFVR</sequence>
<dbReference type="PANTHER" id="PTHR12294:SF1">
    <property type="entry name" value="CALCIUM UPTAKE PROTEIN 1, MITOCHONDRIAL"/>
    <property type="match status" value="1"/>
</dbReference>
<keyword evidence="12" id="KW-0472">Membrane</keyword>
<dbReference type="Proteomes" id="UP000198287">
    <property type="component" value="Unassembled WGS sequence"/>
</dbReference>
<dbReference type="SMART" id="SM00054">
    <property type="entry name" value="EFh"/>
    <property type="match status" value="2"/>
</dbReference>
<dbReference type="PROSITE" id="PS50222">
    <property type="entry name" value="EF_HAND_2"/>
    <property type="match status" value="1"/>
</dbReference>
<proteinExistence type="inferred from homology"/>
<keyword evidence="8" id="KW-0106">Calcium</keyword>
<protein>
    <submittedName>
        <fullName evidence="15">Calcium-binding mitochondrial carrier protein Aralar1</fullName>
    </submittedName>
</protein>